<dbReference type="Proteomes" id="UP001303046">
    <property type="component" value="Unassembled WGS sequence"/>
</dbReference>
<sequence>MDNIDDEYERFVEHLHDCTKKAKSFKTTNKRLSLKTLELIRQRGAARAAGNQEPTRMVKVIHDFYSDLFDNHVQLPPYHLKEDGRVIPSFFPPKSDMRRIVLHPVPTESSLNITDTLARLFTRYLSECRVSKQWKTSKTVLLYKKGDPQDIGNCCPICLLSVNDKLFTRVILNRIERSLDEGQSCEQAVFRKGFSTIDRIHTVSKLIEV</sequence>
<accession>A0ABR1BZQ3</accession>
<reference evidence="1 2" key="1">
    <citation type="submission" date="2023-08" db="EMBL/GenBank/DDBJ databases">
        <title>A Necator americanus chromosomal reference genome.</title>
        <authorList>
            <person name="Ilik V."/>
            <person name="Petrzelkova K.J."/>
            <person name="Pardy F."/>
            <person name="Fuh T."/>
            <person name="Niatou-Singa F.S."/>
            <person name="Gouil Q."/>
            <person name="Baker L."/>
            <person name="Ritchie M.E."/>
            <person name="Jex A.R."/>
            <person name="Gazzola D."/>
            <person name="Li H."/>
            <person name="Toshio Fujiwara R."/>
            <person name="Zhan B."/>
            <person name="Aroian R.V."/>
            <person name="Pafco B."/>
            <person name="Schwarz E.M."/>
        </authorList>
    </citation>
    <scope>NUCLEOTIDE SEQUENCE [LARGE SCALE GENOMIC DNA]</scope>
    <source>
        <strain evidence="1 2">Aroian</strain>
        <tissue evidence="1">Whole animal</tissue>
    </source>
</reference>
<gene>
    <name evidence="1" type="primary">Necator_chrI.g3506</name>
    <name evidence="1" type="ORF">RB195_007377</name>
</gene>
<dbReference type="EMBL" id="JAVFWL010000001">
    <property type="protein sequence ID" value="KAK6730872.1"/>
    <property type="molecule type" value="Genomic_DNA"/>
</dbReference>
<comment type="caution">
    <text evidence="1">The sequence shown here is derived from an EMBL/GenBank/DDBJ whole genome shotgun (WGS) entry which is preliminary data.</text>
</comment>
<protein>
    <recommendedName>
        <fullName evidence="3">Reverse transcriptase domain-containing protein</fullName>
    </recommendedName>
</protein>
<keyword evidence="2" id="KW-1185">Reference proteome</keyword>
<dbReference type="PANTHER" id="PTHR19446">
    <property type="entry name" value="REVERSE TRANSCRIPTASES"/>
    <property type="match status" value="1"/>
</dbReference>
<name>A0ABR1BZQ3_NECAM</name>
<proteinExistence type="predicted"/>
<organism evidence="1 2">
    <name type="scientific">Necator americanus</name>
    <name type="common">Human hookworm</name>
    <dbReference type="NCBI Taxonomy" id="51031"/>
    <lineage>
        <taxon>Eukaryota</taxon>
        <taxon>Metazoa</taxon>
        <taxon>Ecdysozoa</taxon>
        <taxon>Nematoda</taxon>
        <taxon>Chromadorea</taxon>
        <taxon>Rhabditida</taxon>
        <taxon>Rhabditina</taxon>
        <taxon>Rhabditomorpha</taxon>
        <taxon>Strongyloidea</taxon>
        <taxon>Ancylostomatidae</taxon>
        <taxon>Bunostominae</taxon>
        <taxon>Necator</taxon>
    </lineage>
</organism>
<evidence type="ECO:0008006" key="3">
    <source>
        <dbReference type="Google" id="ProtNLM"/>
    </source>
</evidence>
<evidence type="ECO:0000313" key="1">
    <source>
        <dbReference type="EMBL" id="KAK6730872.1"/>
    </source>
</evidence>
<evidence type="ECO:0000313" key="2">
    <source>
        <dbReference type="Proteomes" id="UP001303046"/>
    </source>
</evidence>